<dbReference type="Pfam" id="PF12770">
    <property type="entry name" value="CHAT"/>
    <property type="match status" value="1"/>
</dbReference>
<protein>
    <submittedName>
        <fullName evidence="3">CHAT domain-containing protein</fullName>
    </submittedName>
</protein>
<dbReference type="EMBL" id="CP071090">
    <property type="protein sequence ID" value="QSQ24167.1"/>
    <property type="molecule type" value="Genomic_DNA"/>
</dbReference>
<evidence type="ECO:0000259" key="1">
    <source>
        <dbReference type="Pfam" id="PF12770"/>
    </source>
</evidence>
<dbReference type="Pfam" id="PF13490">
    <property type="entry name" value="zf-HC2"/>
    <property type="match status" value="1"/>
</dbReference>
<reference evidence="3 4" key="1">
    <citation type="submission" date="2021-02" db="EMBL/GenBank/DDBJ databases">
        <title>De Novo genome assembly of isolated myxobacteria.</title>
        <authorList>
            <person name="Stevens D.C."/>
        </authorList>
    </citation>
    <scope>NUCLEOTIDE SEQUENCE [LARGE SCALE GENOMIC DNA]</scope>
    <source>
        <strain evidence="4">SCPEA02</strain>
    </source>
</reference>
<dbReference type="SUPFAM" id="SSF48452">
    <property type="entry name" value="TPR-like"/>
    <property type="match status" value="1"/>
</dbReference>
<evidence type="ECO:0000313" key="4">
    <source>
        <dbReference type="Proteomes" id="UP000662747"/>
    </source>
</evidence>
<dbReference type="Gene3D" id="1.25.40.10">
    <property type="entry name" value="Tetratricopeptide repeat domain"/>
    <property type="match status" value="2"/>
</dbReference>
<sequence length="980" mass="107481">MSELCERLERFVDGELPPVEAENFRHHLTRCGACEARMKELLAMELLADDVVNTDDEAPGPGRAVTPLASPWRRRAWLMAVPLALAAGVATLVVLSRADSQPDADALWLARAPTRLMEARLTLPGADRHKPYEVMRSQGTVAQPLPMHAMAQLEKAGDDRGLATAFLLRGELGQATAYLGKLPASPDLDSDRAVVAMQRQDWHEALQLQERALKARPQHPQALWNRGLALRALGLPLQAAESFEQVAALKEPGWSDEAAQKARELRGAAEAERKDWKGAREDCQRMVEGGEPLTLQQAEALPGMARVCLYNAMRTATSPERLEALRPLAAKLDEKQGGSHLEDSLRRAARQDFAVRAPLARDYIRLTKSELKGAEAEAFISRLREARQEDILLGALAYGDPREHPDEYRALALATKDPWFTLLAEEQQAKAEALRDDLYGAQERLEAAVQSCRNDARQGYRCMTMMRELGLVSVRLNRPVEANAHFLEAMALARASQEWGTQRVLLPDLGQVARTRNDLVMARAYLEELVAQTPESCAGLEVTLTNLALAHHRALDFTGARQQLDRASRCGRKPSMARISLLADLARTDQHQPGDTQQFVDALAVLREADSQEPGDLALLRHVEGRYFLEQDRARGQQLLRQALDEAAKLPASDVSARKARVYSYTSLILDAGRNGELEQGLALFAEEHGISVPARCVLGVTVDDERTFVVARDDAGRITGHYDAGRKVPLDGVEGLVPPDVVEALRACPSVDVLARPPVQGRAGLLPPELAWSYRVGPAAAPQAPQVRERRLVVTDVRAPASLRLPALRPWSTTTPEDPNVTVLRGAAATPVRVLEAMRDATEVQVHAHGIIDPGVADASVLVLSPMSDTGRFALTTGDLREQRLRGHPVVVLAACYAAHTSAYTYENFGLPLAFIESGARAVLAATEEIPDAEAAAFFDPVLARIRAGTHAAVALRDERQSWLQHHGSTWVRQVLLFE</sequence>
<dbReference type="Proteomes" id="UP000662747">
    <property type="component" value="Chromosome"/>
</dbReference>
<dbReference type="InterPro" id="IPR024983">
    <property type="entry name" value="CHAT_dom"/>
</dbReference>
<dbReference type="InterPro" id="IPR041916">
    <property type="entry name" value="Anti_sigma_zinc_sf"/>
</dbReference>
<feature type="domain" description="Putative zinc-finger" evidence="2">
    <location>
        <begin position="5"/>
        <end position="34"/>
    </location>
</feature>
<dbReference type="InterPro" id="IPR027383">
    <property type="entry name" value="Znf_put"/>
</dbReference>
<proteinExistence type="predicted"/>
<dbReference type="InterPro" id="IPR011990">
    <property type="entry name" value="TPR-like_helical_dom_sf"/>
</dbReference>
<name>A0ABX7NZ04_9BACT</name>
<evidence type="ECO:0000313" key="3">
    <source>
        <dbReference type="EMBL" id="QSQ24167.1"/>
    </source>
</evidence>
<gene>
    <name evidence="3" type="ORF">JY651_04125</name>
</gene>
<organism evidence="3 4">
    <name type="scientific">Pyxidicoccus parkwayensis</name>
    <dbReference type="NCBI Taxonomy" id="2813578"/>
    <lineage>
        <taxon>Bacteria</taxon>
        <taxon>Pseudomonadati</taxon>
        <taxon>Myxococcota</taxon>
        <taxon>Myxococcia</taxon>
        <taxon>Myxococcales</taxon>
        <taxon>Cystobacterineae</taxon>
        <taxon>Myxococcaceae</taxon>
        <taxon>Pyxidicoccus</taxon>
    </lineage>
</organism>
<dbReference type="RefSeq" id="WP_206725733.1">
    <property type="nucleotide sequence ID" value="NZ_CP071090.1"/>
</dbReference>
<dbReference type="Gene3D" id="1.10.10.1320">
    <property type="entry name" value="Anti-sigma factor, zinc-finger domain"/>
    <property type="match status" value="1"/>
</dbReference>
<feature type="domain" description="CHAT" evidence="1">
    <location>
        <begin position="818"/>
        <end position="968"/>
    </location>
</feature>
<keyword evidence="4" id="KW-1185">Reference proteome</keyword>
<evidence type="ECO:0000259" key="2">
    <source>
        <dbReference type="Pfam" id="PF13490"/>
    </source>
</evidence>
<accession>A0ABX7NZ04</accession>